<evidence type="ECO:0000313" key="1">
    <source>
        <dbReference type="EMBL" id="EDR15712.1"/>
    </source>
</evidence>
<dbReference type="RefSeq" id="XP_001873920.1">
    <property type="nucleotide sequence ID" value="XM_001873885.1"/>
</dbReference>
<dbReference type="GeneID" id="6069993"/>
<dbReference type="OrthoDB" id="3035836at2759"/>
<sequence>MAAGVLMIRPFRALKQVNISLTHRPTARIKIPSPMKIELTETEEKLCQILDECTVHLQKEQGISTTCRIAGGWVRDKVNMTTSL</sequence>
<name>B0CQX0_LACBS</name>
<dbReference type="InParanoid" id="B0CQX0"/>
<dbReference type="AlphaFoldDB" id="B0CQX0"/>
<keyword evidence="2" id="KW-1185">Reference proteome</keyword>
<gene>
    <name evidence="1" type="ORF">LACBIDRAFT_300928</name>
</gene>
<dbReference type="EMBL" id="DS547091">
    <property type="protein sequence ID" value="EDR15712.1"/>
    <property type="molecule type" value="Genomic_DNA"/>
</dbReference>
<protein>
    <submittedName>
        <fullName evidence="1">Predicted protein</fullName>
    </submittedName>
</protein>
<reference evidence="1 2" key="1">
    <citation type="journal article" date="2008" name="Nature">
        <title>The genome of Laccaria bicolor provides insights into mycorrhizal symbiosis.</title>
        <authorList>
            <person name="Martin F."/>
            <person name="Aerts A."/>
            <person name="Ahren D."/>
            <person name="Brun A."/>
            <person name="Danchin E.G.J."/>
            <person name="Duchaussoy F."/>
            <person name="Gibon J."/>
            <person name="Kohler A."/>
            <person name="Lindquist E."/>
            <person name="Pereda V."/>
            <person name="Salamov A."/>
            <person name="Shapiro H.J."/>
            <person name="Wuyts J."/>
            <person name="Blaudez D."/>
            <person name="Buee M."/>
            <person name="Brokstein P."/>
            <person name="Canbaeck B."/>
            <person name="Cohen D."/>
            <person name="Courty P.E."/>
            <person name="Coutinho P.M."/>
            <person name="Delaruelle C."/>
            <person name="Detter J.C."/>
            <person name="Deveau A."/>
            <person name="DiFazio S."/>
            <person name="Duplessis S."/>
            <person name="Fraissinet-Tachet L."/>
            <person name="Lucic E."/>
            <person name="Frey-Klett P."/>
            <person name="Fourrey C."/>
            <person name="Feussner I."/>
            <person name="Gay G."/>
            <person name="Grimwood J."/>
            <person name="Hoegger P.J."/>
            <person name="Jain P."/>
            <person name="Kilaru S."/>
            <person name="Labbe J."/>
            <person name="Lin Y.C."/>
            <person name="Legue V."/>
            <person name="Le Tacon F."/>
            <person name="Marmeisse R."/>
            <person name="Melayah D."/>
            <person name="Montanini B."/>
            <person name="Muratet M."/>
            <person name="Nehls U."/>
            <person name="Niculita-Hirzel H."/>
            <person name="Oudot-Le Secq M.P."/>
            <person name="Peter M."/>
            <person name="Quesneville H."/>
            <person name="Rajashekar B."/>
            <person name="Reich M."/>
            <person name="Rouhier N."/>
            <person name="Schmutz J."/>
            <person name="Yin T."/>
            <person name="Chalot M."/>
            <person name="Henrissat B."/>
            <person name="Kuees U."/>
            <person name="Lucas S."/>
            <person name="Van de Peer Y."/>
            <person name="Podila G.K."/>
            <person name="Polle A."/>
            <person name="Pukkila P.J."/>
            <person name="Richardson P.M."/>
            <person name="Rouze P."/>
            <person name="Sanders I.R."/>
            <person name="Stajich J.E."/>
            <person name="Tunlid A."/>
            <person name="Tuskan G."/>
            <person name="Grigoriev I.V."/>
        </authorList>
    </citation>
    <scope>NUCLEOTIDE SEQUENCE [LARGE SCALE GENOMIC DNA]</scope>
    <source>
        <strain evidence="2">S238N-H82 / ATCC MYA-4686</strain>
    </source>
</reference>
<organism evidence="2">
    <name type="scientific">Laccaria bicolor (strain S238N-H82 / ATCC MYA-4686)</name>
    <name type="common">Bicoloured deceiver</name>
    <name type="synonym">Laccaria laccata var. bicolor</name>
    <dbReference type="NCBI Taxonomy" id="486041"/>
    <lineage>
        <taxon>Eukaryota</taxon>
        <taxon>Fungi</taxon>
        <taxon>Dikarya</taxon>
        <taxon>Basidiomycota</taxon>
        <taxon>Agaricomycotina</taxon>
        <taxon>Agaricomycetes</taxon>
        <taxon>Agaricomycetidae</taxon>
        <taxon>Agaricales</taxon>
        <taxon>Agaricineae</taxon>
        <taxon>Hydnangiaceae</taxon>
        <taxon>Laccaria</taxon>
    </lineage>
</organism>
<dbReference type="HOGENOM" id="CLU_2527838_0_0_1"/>
<proteinExistence type="predicted"/>
<dbReference type="KEGG" id="lbc:LACBIDRAFT_300928"/>
<evidence type="ECO:0000313" key="2">
    <source>
        <dbReference type="Proteomes" id="UP000001194"/>
    </source>
</evidence>
<accession>B0CQX0</accession>
<dbReference type="Proteomes" id="UP000001194">
    <property type="component" value="Unassembled WGS sequence"/>
</dbReference>
<dbReference type="STRING" id="486041.B0CQX0"/>